<keyword evidence="2" id="KW-0119">Carbohydrate metabolism</keyword>
<dbReference type="InterPro" id="IPR043129">
    <property type="entry name" value="ATPase_NBD"/>
</dbReference>
<evidence type="ECO:0000256" key="3">
    <source>
        <dbReference type="ARBA" id="ARBA00022679"/>
    </source>
</evidence>
<dbReference type="Pfam" id="PF00370">
    <property type="entry name" value="FGGY_N"/>
    <property type="match status" value="2"/>
</dbReference>
<evidence type="ECO:0000256" key="2">
    <source>
        <dbReference type="ARBA" id="ARBA00022629"/>
    </source>
</evidence>
<dbReference type="PANTHER" id="PTHR43095:SF5">
    <property type="entry name" value="XYLULOSE KINASE"/>
    <property type="match status" value="1"/>
</dbReference>
<accession>A0A6I5MZ18</accession>
<dbReference type="PANTHER" id="PTHR43095">
    <property type="entry name" value="SUGAR KINASE"/>
    <property type="match status" value="1"/>
</dbReference>
<dbReference type="GO" id="GO:0016301">
    <property type="term" value="F:kinase activity"/>
    <property type="evidence" value="ECO:0007669"/>
    <property type="project" value="UniProtKB-KW"/>
</dbReference>
<comment type="caution">
    <text evidence="7">The sequence shown here is derived from an EMBL/GenBank/DDBJ whole genome shotgun (WGS) entry which is preliminary data.</text>
</comment>
<evidence type="ECO:0000259" key="5">
    <source>
        <dbReference type="Pfam" id="PF00370"/>
    </source>
</evidence>
<dbReference type="PROSITE" id="PS00933">
    <property type="entry name" value="FGGY_KINASES_1"/>
    <property type="match status" value="1"/>
</dbReference>
<dbReference type="EMBL" id="VYSG01000001">
    <property type="protein sequence ID" value="NEG69527.1"/>
    <property type="molecule type" value="Genomic_DNA"/>
</dbReference>
<proteinExistence type="inferred from homology"/>
<dbReference type="GO" id="GO:0042732">
    <property type="term" value="P:D-xylose metabolic process"/>
    <property type="evidence" value="ECO:0007669"/>
    <property type="project" value="UniProtKB-KW"/>
</dbReference>
<comment type="similarity">
    <text evidence="1">Belongs to the FGGY kinase family.</text>
</comment>
<dbReference type="InterPro" id="IPR050406">
    <property type="entry name" value="FGGY_Carb_Kinase"/>
</dbReference>
<sequence length="511" mass="52894">MKLVAGVDTSTQSCKVRVTDAGTGAMVRFGQARHPDGSSINPDYWWTAFLEAAEQAGGLADVEAIAVGGQQHGMVLLDRQGRVIRDALLWNDTSSAPQAAALIDDLGRLPFADDELDDPILAGMVATVLADGGDDALDDPAVRGRLRWVRAVGSSPVASYTLTKVRWVAEHEPENAAKIAAICLPHDWLTWRIAGYGPVADGEEARLDRLVTDRSDASGTLYFDAASGEYRRDLLAMAFGTDPATGRPTDEALAIAGSIVLPAVLGPTAVAGVIGDDSHEEVAPTVPGAAVNDVVIGSATTHGCLIGPGGGDNAMASLGLGMEVGDVSISLGTSGVVAAVSPTPVYDPSGSVSGFADCTGHFLPLACTINGSKIIDAGRAVLDVDYAEFDKLALSSRPGAGGLKLVPYFDGERTPNLPDATGTLSGMTMANMNRPNFARAFVEGMLGSQRYCLDLIRSLGAPIDRLLMIGGGARGAATRSIAPLVFEMPVELPPTDEYVAIGAAKQAASLL</sequence>
<dbReference type="GO" id="GO:0016773">
    <property type="term" value="F:phosphotransferase activity, alcohol group as acceptor"/>
    <property type="evidence" value="ECO:0007669"/>
    <property type="project" value="InterPro"/>
</dbReference>
<protein>
    <submittedName>
        <fullName evidence="7">Xylulose kinase</fullName>
    </submittedName>
</protein>
<dbReference type="InterPro" id="IPR018484">
    <property type="entry name" value="FGGY_N"/>
</dbReference>
<dbReference type="PIRSF" id="PIRSF000538">
    <property type="entry name" value="GlpK"/>
    <property type="match status" value="1"/>
</dbReference>
<dbReference type="CDD" id="cd07809">
    <property type="entry name" value="ASKHA_NBD_FGGY_BaXK-like"/>
    <property type="match status" value="1"/>
</dbReference>
<dbReference type="Proteomes" id="UP000469292">
    <property type="component" value="Unassembled WGS sequence"/>
</dbReference>
<organism evidence="7 8">
    <name type="scientific">Bifidobacterium choloepi</name>
    <dbReference type="NCBI Taxonomy" id="2614131"/>
    <lineage>
        <taxon>Bacteria</taxon>
        <taxon>Bacillati</taxon>
        <taxon>Actinomycetota</taxon>
        <taxon>Actinomycetes</taxon>
        <taxon>Bifidobacteriales</taxon>
        <taxon>Bifidobacteriaceae</taxon>
        <taxon>Bifidobacterium</taxon>
    </lineage>
</organism>
<feature type="domain" description="Carbohydrate kinase FGGY C-terminal" evidence="6">
    <location>
        <begin position="328"/>
        <end position="508"/>
    </location>
</feature>
<evidence type="ECO:0000313" key="8">
    <source>
        <dbReference type="Proteomes" id="UP000469292"/>
    </source>
</evidence>
<evidence type="ECO:0000256" key="4">
    <source>
        <dbReference type="ARBA" id="ARBA00022777"/>
    </source>
</evidence>
<dbReference type="AlphaFoldDB" id="A0A6I5MZ18"/>
<dbReference type="Pfam" id="PF02782">
    <property type="entry name" value="FGGY_C"/>
    <property type="match status" value="1"/>
</dbReference>
<gene>
    <name evidence="7" type="ORF">F6S87_02585</name>
</gene>
<keyword evidence="3" id="KW-0808">Transferase</keyword>
<evidence type="ECO:0000256" key="1">
    <source>
        <dbReference type="ARBA" id="ARBA00009156"/>
    </source>
</evidence>
<feature type="domain" description="Carbohydrate kinase FGGY N-terminal" evidence="5">
    <location>
        <begin position="159"/>
        <end position="237"/>
    </location>
</feature>
<reference evidence="7 8" key="1">
    <citation type="submission" date="2019-09" db="EMBL/GenBank/DDBJ databases">
        <title>Phylogenetic characterization of a novel taxon of the genus Bifidobacterium: Bifidobacterium choloepi sp. nov.</title>
        <authorList>
            <person name="Modesto M."/>
            <person name="Satti M."/>
        </authorList>
    </citation>
    <scope>NUCLEOTIDE SEQUENCE [LARGE SCALE GENOMIC DNA]</scope>
    <source>
        <strain evidence="7 8">BRDM6</strain>
    </source>
</reference>
<evidence type="ECO:0000313" key="7">
    <source>
        <dbReference type="EMBL" id="NEG69527.1"/>
    </source>
</evidence>
<keyword evidence="8" id="KW-1185">Reference proteome</keyword>
<evidence type="ECO:0000259" key="6">
    <source>
        <dbReference type="Pfam" id="PF02782"/>
    </source>
</evidence>
<dbReference type="SUPFAM" id="SSF53067">
    <property type="entry name" value="Actin-like ATPase domain"/>
    <property type="match status" value="2"/>
</dbReference>
<keyword evidence="2" id="KW-0859">Xylose metabolism</keyword>
<dbReference type="InterPro" id="IPR018485">
    <property type="entry name" value="FGGY_C"/>
</dbReference>
<dbReference type="Gene3D" id="3.30.420.40">
    <property type="match status" value="2"/>
</dbReference>
<name>A0A6I5MZ18_9BIFI</name>
<keyword evidence="4 7" id="KW-0418">Kinase</keyword>
<feature type="domain" description="Carbohydrate kinase FGGY N-terminal" evidence="5">
    <location>
        <begin position="6"/>
        <end position="104"/>
    </location>
</feature>
<dbReference type="InterPro" id="IPR018483">
    <property type="entry name" value="Carb_kinase_FGGY_CS"/>
</dbReference>
<dbReference type="InterPro" id="IPR000577">
    <property type="entry name" value="Carb_kinase_FGGY"/>
</dbReference>